<dbReference type="Proteomes" id="UP001066276">
    <property type="component" value="Chromosome 1_1"/>
</dbReference>
<reference evidence="1" key="1">
    <citation type="journal article" date="2022" name="bioRxiv">
        <title>Sequencing and chromosome-scale assembly of the giantPleurodeles waltlgenome.</title>
        <authorList>
            <person name="Brown T."/>
            <person name="Elewa A."/>
            <person name="Iarovenko S."/>
            <person name="Subramanian E."/>
            <person name="Araus A.J."/>
            <person name="Petzold A."/>
            <person name="Susuki M."/>
            <person name="Suzuki K.-i.T."/>
            <person name="Hayashi T."/>
            <person name="Toyoda A."/>
            <person name="Oliveira C."/>
            <person name="Osipova E."/>
            <person name="Leigh N.D."/>
            <person name="Simon A."/>
            <person name="Yun M.H."/>
        </authorList>
    </citation>
    <scope>NUCLEOTIDE SEQUENCE</scope>
    <source>
        <strain evidence="1">20211129_DDA</strain>
        <tissue evidence="1">Liver</tissue>
    </source>
</reference>
<evidence type="ECO:0000313" key="2">
    <source>
        <dbReference type="Proteomes" id="UP001066276"/>
    </source>
</evidence>
<sequence length="171" mass="18898">MEGHRTTAPSSLCGRKPRLLLFFHAWRRISLDLPPAARDPLTGDGGVQDHSPQVSLRQEAVVAAVLSHLEAHKFGFATRCAGRADRGRRGTGSQPPGLFAANNDEFFTDCSNVFPFNLIPDAAVAFDFHLDRHQHSLISVVPPVEIREMFLVEQSDTGANKQWTVFNILPD</sequence>
<protein>
    <submittedName>
        <fullName evidence="1">Uncharacterized protein</fullName>
    </submittedName>
</protein>
<dbReference type="AlphaFoldDB" id="A0AAV7WNS6"/>
<keyword evidence="2" id="KW-1185">Reference proteome</keyword>
<proteinExistence type="predicted"/>
<dbReference type="EMBL" id="JANPWB010000001">
    <property type="protein sequence ID" value="KAJ1214904.1"/>
    <property type="molecule type" value="Genomic_DNA"/>
</dbReference>
<organism evidence="1 2">
    <name type="scientific">Pleurodeles waltl</name>
    <name type="common">Iberian ribbed newt</name>
    <dbReference type="NCBI Taxonomy" id="8319"/>
    <lineage>
        <taxon>Eukaryota</taxon>
        <taxon>Metazoa</taxon>
        <taxon>Chordata</taxon>
        <taxon>Craniata</taxon>
        <taxon>Vertebrata</taxon>
        <taxon>Euteleostomi</taxon>
        <taxon>Amphibia</taxon>
        <taxon>Batrachia</taxon>
        <taxon>Caudata</taxon>
        <taxon>Salamandroidea</taxon>
        <taxon>Salamandridae</taxon>
        <taxon>Pleurodelinae</taxon>
        <taxon>Pleurodeles</taxon>
    </lineage>
</organism>
<name>A0AAV7WNS6_PLEWA</name>
<comment type="caution">
    <text evidence="1">The sequence shown here is derived from an EMBL/GenBank/DDBJ whole genome shotgun (WGS) entry which is preliminary data.</text>
</comment>
<gene>
    <name evidence="1" type="ORF">NDU88_002515</name>
</gene>
<accession>A0AAV7WNS6</accession>
<evidence type="ECO:0000313" key="1">
    <source>
        <dbReference type="EMBL" id="KAJ1214904.1"/>
    </source>
</evidence>